<organism evidence="1 2">
    <name type="scientific">Sphingopyxis panaciterrulae</name>
    <dbReference type="NCBI Taxonomy" id="462372"/>
    <lineage>
        <taxon>Bacteria</taxon>
        <taxon>Pseudomonadati</taxon>
        <taxon>Pseudomonadota</taxon>
        <taxon>Alphaproteobacteria</taxon>
        <taxon>Sphingomonadales</taxon>
        <taxon>Sphingomonadaceae</taxon>
        <taxon>Sphingopyxis</taxon>
    </lineage>
</organism>
<proteinExistence type="predicted"/>
<dbReference type="EMBL" id="JACIJH010000002">
    <property type="protein sequence ID" value="MBB5705596.1"/>
    <property type="molecule type" value="Genomic_DNA"/>
</dbReference>
<gene>
    <name evidence="1" type="ORF">FHR21_000929</name>
</gene>
<accession>A0A7W9B3J8</accession>
<dbReference type="RefSeq" id="WP_276569249.1">
    <property type="nucleotide sequence ID" value="NZ_JACIJH010000002.1"/>
</dbReference>
<keyword evidence="2" id="KW-1185">Reference proteome</keyword>
<dbReference type="Proteomes" id="UP000537161">
    <property type="component" value="Unassembled WGS sequence"/>
</dbReference>
<sequence length="40" mass="4323">MMMIEPFTPGNIADIRIAIPRYPAARLGGAAKAPARRQSL</sequence>
<name>A0A7W9B3J8_9SPHN</name>
<protein>
    <submittedName>
        <fullName evidence="1">Uncharacterized protein</fullName>
    </submittedName>
</protein>
<evidence type="ECO:0000313" key="1">
    <source>
        <dbReference type="EMBL" id="MBB5705596.1"/>
    </source>
</evidence>
<reference evidence="1 2" key="1">
    <citation type="submission" date="2020-08" db="EMBL/GenBank/DDBJ databases">
        <title>Genomic Encyclopedia of Type Strains, Phase IV (KMG-IV): sequencing the most valuable type-strain genomes for metagenomic binning, comparative biology and taxonomic classification.</title>
        <authorList>
            <person name="Goeker M."/>
        </authorList>
    </citation>
    <scope>NUCLEOTIDE SEQUENCE [LARGE SCALE GENOMIC DNA]</scope>
    <source>
        <strain evidence="1 2">DSM 27163</strain>
    </source>
</reference>
<comment type="caution">
    <text evidence="1">The sequence shown here is derived from an EMBL/GenBank/DDBJ whole genome shotgun (WGS) entry which is preliminary data.</text>
</comment>
<evidence type="ECO:0000313" key="2">
    <source>
        <dbReference type="Proteomes" id="UP000537161"/>
    </source>
</evidence>
<dbReference type="AlphaFoldDB" id="A0A7W9B3J8"/>